<dbReference type="Pfam" id="PF03646">
    <property type="entry name" value="FlaG"/>
    <property type="match status" value="1"/>
</dbReference>
<accession>A0A3L8Q354</accession>
<keyword evidence="1" id="KW-0966">Cell projection</keyword>
<reference evidence="1 2" key="1">
    <citation type="submission" date="2018-09" db="EMBL/GenBank/DDBJ databases">
        <title>Phylogeny of the Shewanellaceae, and recommendation for two new genera, Pseudoshewanella and Parashewanella.</title>
        <authorList>
            <person name="Wang G."/>
        </authorList>
    </citation>
    <scope>NUCLEOTIDE SEQUENCE [LARGE SCALE GENOMIC DNA]</scope>
    <source>
        <strain evidence="1 2">C51</strain>
    </source>
</reference>
<dbReference type="SUPFAM" id="SSF160214">
    <property type="entry name" value="FlaG-like"/>
    <property type="match status" value="1"/>
</dbReference>
<dbReference type="InterPro" id="IPR035924">
    <property type="entry name" value="FlaG-like_sf"/>
</dbReference>
<dbReference type="AlphaFoldDB" id="A0A3L8Q354"/>
<organism evidence="1 2">
    <name type="scientific">Parashewanella curva</name>
    <dbReference type="NCBI Taxonomy" id="2338552"/>
    <lineage>
        <taxon>Bacteria</taxon>
        <taxon>Pseudomonadati</taxon>
        <taxon>Pseudomonadota</taxon>
        <taxon>Gammaproteobacteria</taxon>
        <taxon>Alteromonadales</taxon>
        <taxon>Shewanellaceae</taxon>
        <taxon>Parashewanella</taxon>
    </lineage>
</organism>
<sequence length="135" mass="14975">MSNNSLTSGMNFANEQLVNAMQTNKVRAVEEREAVVSSEIENVRTVTQTDDTNKVTAVTEAEKQELANATEELTQMMAMTRKSISFEVNENSNEPIVSVRDADSGEVIRQIPSEEALKIAERIAEMRGLLLDEIV</sequence>
<dbReference type="PANTHER" id="PTHR37166:SF1">
    <property type="entry name" value="PROTEIN FLAG"/>
    <property type="match status" value="1"/>
</dbReference>
<gene>
    <name evidence="1" type="ORF">D5018_00110</name>
</gene>
<evidence type="ECO:0000313" key="1">
    <source>
        <dbReference type="EMBL" id="RLV61558.1"/>
    </source>
</evidence>
<keyword evidence="1" id="KW-0282">Flagellum</keyword>
<keyword evidence="2" id="KW-1185">Reference proteome</keyword>
<dbReference type="Gene3D" id="3.30.160.170">
    <property type="entry name" value="FlaG-like"/>
    <property type="match status" value="1"/>
</dbReference>
<evidence type="ECO:0000313" key="2">
    <source>
        <dbReference type="Proteomes" id="UP000281474"/>
    </source>
</evidence>
<dbReference type="InterPro" id="IPR005186">
    <property type="entry name" value="FlaG"/>
</dbReference>
<protein>
    <submittedName>
        <fullName evidence="1">Flagellar protein FlaG</fullName>
    </submittedName>
</protein>
<proteinExistence type="predicted"/>
<dbReference type="PANTHER" id="PTHR37166">
    <property type="entry name" value="PROTEIN FLAG"/>
    <property type="match status" value="1"/>
</dbReference>
<dbReference type="Proteomes" id="UP000281474">
    <property type="component" value="Unassembled WGS sequence"/>
</dbReference>
<dbReference type="OrthoDB" id="5741693at2"/>
<dbReference type="EMBL" id="QZEI01000001">
    <property type="protein sequence ID" value="RLV61558.1"/>
    <property type="molecule type" value="Genomic_DNA"/>
</dbReference>
<dbReference type="RefSeq" id="WP_121836957.1">
    <property type="nucleotide sequence ID" value="NZ_ML014753.1"/>
</dbReference>
<name>A0A3L8Q354_9GAMM</name>
<comment type="caution">
    <text evidence="1">The sequence shown here is derived from an EMBL/GenBank/DDBJ whole genome shotgun (WGS) entry which is preliminary data.</text>
</comment>
<keyword evidence="1" id="KW-0969">Cilium</keyword>